<gene>
    <name evidence="1" type="ORF">GTH23_19940</name>
</gene>
<reference evidence="1 2" key="1">
    <citation type="submission" date="2020-01" db="EMBL/GenBank/DDBJ databases">
        <title>The genomic epidemiology of tigecycline resistance gene tet(X) variants in a swine farm in China.</title>
        <authorList>
            <person name="Peng K."/>
            <person name="Li R."/>
        </authorList>
    </citation>
    <scope>NUCLEOTIDE SEQUENCE [LARGE SCALE GENOMIC DNA]</scope>
    <source>
        <strain evidence="1 2">ZF1</strain>
        <plasmid evidence="2">pzf1-cfr</plasmid>
    </source>
</reference>
<keyword evidence="1" id="KW-0614">Plasmid</keyword>
<proteinExistence type="predicted"/>
<organism evidence="1 2">
    <name type="scientific">Proteus terrae subsp. cibarius</name>
    <dbReference type="NCBI Taxonomy" id="626774"/>
    <lineage>
        <taxon>Bacteria</taxon>
        <taxon>Pseudomonadati</taxon>
        <taxon>Pseudomonadota</taxon>
        <taxon>Gammaproteobacteria</taxon>
        <taxon>Enterobacterales</taxon>
        <taxon>Morganellaceae</taxon>
        <taxon>Proteus</taxon>
    </lineage>
</organism>
<dbReference type="EMBL" id="CP047341">
    <property type="protein sequence ID" value="QIF92317.1"/>
    <property type="molecule type" value="Genomic_DNA"/>
</dbReference>
<evidence type="ECO:0000313" key="2">
    <source>
        <dbReference type="Proteomes" id="UP000501338"/>
    </source>
</evidence>
<dbReference type="RefSeq" id="WP_050878412.1">
    <property type="nucleotide sequence ID" value="NZ_CP045009.1"/>
</dbReference>
<protein>
    <submittedName>
        <fullName evidence="1">Uncharacterized protein</fullName>
    </submittedName>
</protein>
<name>A0ABX6JTU3_9GAMM</name>
<sequence length="126" mass="15525">MMLFYIKLAFFSVKDEMDNFEQDYENILFTKEYFELGLNELEGDIYNKFHKFCNAGIIQFNKYELFFDIKEIEFTLKLMNFNDEVLDLKKYKKKMKNTMELVKFFNKLKNKKCDEGLFYKIEYVYC</sequence>
<accession>A0ABX6JTU3</accession>
<keyword evidence="2" id="KW-1185">Reference proteome</keyword>
<evidence type="ECO:0000313" key="1">
    <source>
        <dbReference type="EMBL" id="QIF92317.1"/>
    </source>
</evidence>
<geneLocation type="plasmid" evidence="2">
    <name>pzf1-cfr</name>
</geneLocation>
<dbReference type="Proteomes" id="UP000501338">
    <property type="component" value="Plasmid pZF1-cfr"/>
</dbReference>